<reference evidence="2" key="4">
    <citation type="submission" date="2020-09" db="EMBL/GenBank/DDBJ databases">
        <authorList>
            <person name="Sun Q."/>
            <person name="Ohkuma M."/>
        </authorList>
    </citation>
    <scope>NUCLEOTIDE SEQUENCE</scope>
    <source>
        <strain evidence="2">JCM 31740</strain>
    </source>
</reference>
<keyword evidence="3" id="KW-1185">Reference proteome</keyword>
<accession>A0A348B5I5</accession>
<dbReference type="EMBL" id="BMQS01000013">
    <property type="protein sequence ID" value="GGT98542.1"/>
    <property type="molecule type" value="Genomic_DNA"/>
</dbReference>
<reference evidence="2" key="1">
    <citation type="journal article" date="2014" name="Int. J. Syst. Evol. Microbiol.">
        <title>Complete genome sequence of Corynebacterium casei LMG S-19264T (=DSM 44701T), isolated from a smear-ripened cheese.</title>
        <authorList>
            <consortium name="US DOE Joint Genome Institute (JGI-PGF)"/>
            <person name="Walter F."/>
            <person name="Albersmeier A."/>
            <person name="Kalinowski J."/>
            <person name="Ruckert C."/>
        </authorList>
    </citation>
    <scope>NUCLEOTIDE SEQUENCE</scope>
    <source>
        <strain evidence="2">JCM 31740</strain>
    </source>
</reference>
<organism evidence="1 3">
    <name type="scientific">Sulfodiicoccus acidiphilus</name>
    <dbReference type="NCBI Taxonomy" id="1670455"/>
    <lineage>
        <taxon>Archaea</taxon>
        <taxon>Thermoproteota</taxon>
        <taxon>Thermoprotei</taxon>
        <taxon>Sulfolobales</taxon>
        <taxon>Sulfolobaceae</taxon>
        <taxon>Sulfodiicoccus</taxon>
    </lineage>
</organism>
<gene>
    <name evidence="2" type="ORF">GCM10007116_14930</name>
    <name evidence="1" type="ORF">HS1genome_1826</name>
</gene>
<evidence type="ECO:0000313" key="2">
    <source>
        <dbReference type="EMBL" id="GGT98542.1"/>
    </source>
</evidence>
<dbReference type="AlphaFoldDB" id="A0A348B5I5"/>
<dbReference type="RefSeq" id="WP_126450630.1">
    <property type="nucleotide sequence ID" value="NZ_AP018553.1"/>
</dbReference>
<reference evidence="3" key="2">
    <citation type="submission" date="2018-04" db="EMBL/GenBank/DDBJ databases">
        <title>Complete genome sequence of Sulfodiicoccus acidiphilus strain HS-1.</title>
        <authorList>
            <person name="Sakai H.D."/>
            <person name="Kurosawa N."/>
        </authorList>
    </citation>
    <scope>NUCLEOTIDE SEQUENCE [LARGE SCALE GENOMIC DNA]</scope>
    <source>
        <strain evidence="3">HS-1</strain>
    </source>
</reference>
<dbReference type="EMBL" id="AP018553">
    <property type="protein sequence ID" value="BBD73437.1"/>
    <property type="molecule type" value="Genomic_DNA"/>
</dbReference>
<dbReference type="Proteomes" id="UP000616143">
    <property type="component" value="Unassembled WGS sequence"/>
</dbReference>
<dbReference type="KEGG" id="sacd:HS1genome_1826"/>
<sequence>MKWPLILAVVLLVTGSVISAYWRDQVNSGGTVQSKLFYLALDLSSTRVRYGGWVEVNVTLFYRGDVNYTVPATTASSFGYPYPCQYDTYLLSAEVLQGYYTALNYTGGKPLKLYPYWVAFCPFSVPPSSLTFLPHSDEVSLNYGSKGPSTTLFREEIVLNVSSVFAGPGLEAEPLAPGVYTVVAWNFIGQVVTAHFVVQDR</sequence>
<dbReference type="Proteomes" id="UP000276741">
    <property type="component" value="Chromosome"/>
</dbReference>
<reference evidence="1" key="3">
    <citation type="journal article" date="2019" name="BMC Res. Notes">
        <title>Complete genome sequence of the Sulfodiicoccus acidiphilus strain HS-1T, the first crenarchaeon that lacks polB3, isolated from an acidic hot spring in Ohwaku-dani, Hakone, Japan.</title>
        <authorList>
            <person name="Sakai H.D."/>
            <person name="Kurosawa N."/>
        </authorList>
    </citation>
    <scope>NUCLEOTIDE SEQUENCE</scope>
    <source>
        <strain evidence="1">HS-1</strain>
    </source>
</reference>
<proteinExistence type="predicted"/>
<dbReference type="GeneID" id="38667303"/>
<protein>
    <submittedName>
        <fullName evidence="1">Uncharacterized protein</fullName>
    </submittedName>
</protein>
<evidence type="ECO:0000313" key="3">
    <source>
        <dbReference type="Proteomes" id="UP000276741"/>
    </source>
</evidence>
<evidence type="ECO:0000313" key="1">
    <source>
        <dbReference type="EMBL" id="BBD73437.1"/>
    </source>
</evidence>
<name>A0A348B5I5_9CREN</name>